<dbReference type="CDD" id="cd03784">
    <property type="entry name" value="GT1_Gtf-like"/>
    <property type="match status" value="1"/>
</dbReference>
<dbReference type="SUPFAM" id="SSF53756">
    <property type="entry name" value="UDP-Glycosyltransferase/glycogen phosphorylase"/>
    <property type="match status" value="1"/>
</dbReference>
<dbReference type="PANTHER" id="PTHR48043:SF145">
    <property type="entry name" value="FI06409P-RELATED"/>
    <property type="match status" value="1"/>
</dbReference>
<dbReference type="Gene3D" id="3.40.50.2000">
    <property type="entry name" value="Glycogen Phosphorylase B"/>
    <property type="match status" value="2"/>
</dbReference>
<evidence type="ECO:0000256" key="2">
    <source>
        <dbReference type="ARBA" id="ARBA00022676"/>
    </source>
</evidence>
<organism evidence="4 5">
    <name type="scientific">Clostridium yunnanense</name>
    <dbReference type="NCBI Taxonomy" id="2800325"/>
    <lineage>
        <taxon>Bacteria</taxon>
        <taxon>Bacillati</taxon>
        <taxon>Bacillota</taxon>
        <taxon>Clostridia</taxon>
        <taxon>Eubacteriales</taxon>
        <taxon>Clostridiaceae</taxon>
        <taxon>Clostridium</taxon>
    </lineage>
</organism>
<evidence type="ECO:0000313" key="4">
    <source>
        <dbReference type="EMBL" id="MBK1811262.1"/>
    </source>
</evidence>
<dbReference type="Pfam" id="PF00201">
    <property type="entry name" value="UDPGT"/>
    <property type="match status" value="1"/>
</dbReference>
<reference evidence="5" key="1">
    <citation type="submission" date="2021-01" db="EMBL/GenBank/DDBJ databases">
        <title>Genome public.</title>
        <authorList>
            <person name="Liu C."/>
            <person name="Sun Q."/>
        </authorList>
    </citation>
    <scope>NUCLEOTIDE SEQUENCE [LARGE SCALE GENOMIC DNA]</scope>
    <source>
        <strain evidence="5">YIM B02505</strain>
    </source>
</reference>
<accession>A0ABS1EPI1</accession>
<dbReference type="PANTHER" id="PTHR48043">
    <property type="entry name" value="EG:EG0003.4 PROTEIN-RELATED"/>
    <property type="match status" value="1"/>
</dbReference>
<name>A0ABS1EPI1_9CLOT</name>
<proteinExistence type="inferred from homology"/>
<dbReference type="NCBIfam" id="TIGR01426">
    <property type="entry name" value="MGT"/>
    <property type="match status" value="1"/>
</dbReference>
<evidence type="ECO:0000256" key="3">
    <source>
        <dbReference type="ARBA" id="ARBA00022679"/>
    </source>
</evidence>
<comment type="similarity">
    <text evidence="1">Belongs to the UDP-glycosyltransferase family.</text>
</comment>
<keyword evidence="5" id="KW-1185">Reference proteome</keyword>
<dbReference type="Proteomes" id="UP000596739">
    <property type="component" value="Unassembled WGS sequence"/>
</dbReference>
<dbReference type="GO" id="GO:0016740">
    <property type="term" value="F:transferase activity"/>
    <property type="evidence" value="ECO:0007669"/>
    <property type="project" value="UniProtKB-KW"/>
</dbReference>
<evidence type="ECO:0000256" key="1">
    <source>
        <dbReference type="ARBA" id="ARBA00009995"/>
    </source>
</evidence>
<evidence type="ECO:0000313" key="5">
    <source>
        <dbReference type="Proteomes" id="UP000596739"/>
    </source>
</evidence>
<dbReference type="InterPro" id="IPR050271">
    <property type="entry name" value="UDP-glycosyltransferase"/>
</dbReference>
<gene>
    <name evidence="4" type="ORF">JHL18_11560</name>
</gene>
<dbReference type="InterPro" id="IPR006326">
    <property type="entry name" value="UDPGT_MGT-like"/>
</dbReference>
<sequence length="405" mass="46019">MSKVLFLGIPSHGHVNPTIGLVSELIKQGEEITYFSSEEFKEKIEKTGATFKCYREDLNIFKMKKDSGSKEKPGTGLFGVASRILERSDVIIGDILEQTKETKFDYLIYSAAFPFANILAQILDIPTVSSLAVFAGLDRFFTSDNEANDNRFKMSDEFTENYKEIIKKLNRVYSVKVPDNILNLLFNKGDINLVYTSKYFASDLDYFDDTFKFVGPPVYDRKENVDFPFEKLEGKKVVYISLGTVFGGYDIEVYNIFFQSFKDMDAIIVMTAFNVDTSQFDIPDNFIVRNYVPQSEVLKYTDAAITHAGMNSISDLIYNNVPFVALPMGADQPYLAKRAEDLGAAISLDIKSITPELLRASIEKVLNDWTYIENIRKISDSFEKAGGYKKAVEEIYKMKKERLIS</sequence>
<protein>
    <submittedName>
        <fullName evidence="4">Glycosyl transferase</fullName>
    </submittedName>
</protein>
<keyword evidence="2" id="KW-0328">Glycosyltransferase</keyword>
<comment type="caution">
    <text evidence="4">The sequence shown here is derived from an EMBL/GenBank/DDBJ whole genome shotgun (WGS) entry which is preliminary data.</text>
</comment>
<dbReference type="RefSeq" id="WP_200269297.1">
    <property type="nucleotide sequence ID" value="NZ_JAENHN010000037.1"/>
</dbReference>
<dbReference type="InterPro" id="IPR002213">
    <property type="entry name" value="UDP_glucos_trans"/>
</dbReference>
<dbReference type="EMBL" id="JAENHN010000037">
    <property type="protein sequence ID" value="MBK1811262.1"/>
    <property type="molecule type" value="Genomic_DNA"/>
</dbReference>
<keyword evidence="3 4" id="KW-0808">Transferase</keyword>